<comment type="caution">
    <text evidence="8">The sequence shown here is derived from an EMBL/GenBank/DDBJ whole genome shotgun (WGS) entry which is preliminary data.</text>
</comment>
<dbReference type="Gene3D" id="1.25.40.390">
    <property type="match status" value="1"/>
</dbReference>
<accession>A0A4S8HPC8</accession>
<dbReference type="Pfam" id="PF14322">
    <property type="entry name" value="SusD-like_3"/>
    <property type="match status" value="1"/>
</dbReference>
<sequence>MNILSKYKVIWLAVFVTTFVSCSKSFLELSPPTSVSPETALSTENDLLVATRGMYAGLRTGPSIGATSYAPDAFGRTIPVIGDVMADNGYQSSLNTNRYTLYNNYSFAVTDANALGLWTSLYSVILRANNIINAPIAASANVNQAKGEAYAVRALCYFTLVRYFARPYTDDPNKLGVPIITTYNADLKPERSKVADVYTLIVNDLNQAYTLMTIYTNSSQFSKYAAKGLQAKVYLTMGDMANAKTAALDVINNSGFNVVGAADNTAYWNNTSIRLDKMETLFEVSSDAVSNLSFDALAYLYSQAGNYGDFLVASDLYALFSANDVRRSLYPQGQRPAGTSVVFINKYTGLAGDRSDTKVLRMSEMYLIAAEASVATNETDARTYVNYITSRRNADPIASTGTALYEDIINERRKELAFEGDRYLDLQRLKRTVVRSTNYTVRNIAYTNYRRILPIPQTEVDANPNIKPQQNEGYQ</sequence>
<evidence type="ECO:0000313" key="8">
    <source>
        <dbReference type="EMBL" id="THU37227.1"/>
    </source>
</evidence>
<dbReference type="AlphaFoldDB" id="A0A4S8HPC8"/>
<comment type="similarity">
    <text evidence="2">Belongs to the SusD family.</text>
</comment>
<evidence type="ECO:0000256" key="3">
    <source>
        <dbReference type="ARBA" id="ARBA00022729"/>
    </source>
</evidence>
<reference evidence="8 9" key="1">
    <citation type="submission" date="2019-04" db="EMBL/GenBank/DDBJ databases">
        <title>Niastella caeni sp. nov., isolated from activated sludge.</title>
        <authorList>
            <person name="Sheng M."/>
        </authorList>
    </citation>
    <scope>NUCLEOTIDE SEQUENCE [LARGE SCALE GENOMIC DNA]</scope>
    <source>
        <strain evidence="8 9">HX-2-15</strain>
    </source>
</reference>
<keyword evidence="4" id="KW-0472">Membrane</keyword>
<proteinExistence type="inferred from homology"/>
<dbReference type="Pfam" id="PF07980">
    <property type="entry name" value="SusD_RagB"/>
    <property type="match status" value="1"/>
</dbReference>
<organism evidence="8 9">
    <name type="scientific">Niastella caeni</name>
    <dbReference type="NCBI Taxonomy" id="2569763"/>
    <lineage>
        <taxon>Bacteria</taxon>
        <taxon>Pseudomonadati</taxon>
        <taxon>Bacteroidota</taxon>
        <taxon>Chitinophagia</taxon>
        <taxon>Chitinophagales</taxon>
        <taxon>Chitinophagaceae</taxon>
        <taxon>Niastella</taxon>
    </lineage>
</organism>
<evidence type="ECO:0000256" key="1">
    <source>
        <dbReference type="ARBA" id="ARBA00004442"/>
    </source>
</evidence>
<name>A0A4S8HPC8_9BACT</name>
<dbReference type="InterPro" id="IPR033985">
    <property type="entry name" value="SusD-like_N"/>
</dbReference>
<evidence type="ECO:0000259" key="7">
    <source>
        <dbReference type="Pfam" id="PF14322"/>
    </source>
</evidence>
<dbReference type="SUPFAM" id="SSF48452">
    <property type="entry name" value="TPR-like"/>
    <property type="match status" value="1"/>
</dbReference>
<dbReference type="EMBL" id="STFF01000005">
    <property type="protein sequence ID" value="THU37227.1"/>
    <property type="molecule type" value="Genomic_DNA"/>
</dbReference>
<protein>
    <submittedName>
        <fullName evidence="8">RagB/SusD family nutrient uptake outer membrane protein</fullName>
    </submittedName>
</protein>
<evidence type="ECO:0000256" key="5">
    <source>
        <dbReference type="ARBA" id="ARBA00023237"/>
    </source>
</evidence>
<evidence type="ECO:0000313" key="9">
    <source>
        <dbReference type="Proteomes" id="UP000306918"/>
    </source>
</evidence>
<keyword evidence="3" id="KW-0732">Signal</keyword>
<keyword evidence="9" id="KW-1185">Reference proteome</keyword>
<dbReference type="PROSITE" id="PS51257">
    <property type="entry name" value="PROKAR_LIPOPROTEIN"/>
    <property type="match status" value="1"/>
</dbReference>
<evidence type="ECO:0000259" key="6">
    <source>
        <dbReference type="Pfam" id="PF07980"/>
    </source>
</evidence>
<dbReference type="Gene3D" id="2.20.20.130">
    <property type="match status" value="1"/>
</dbReference>
<keyword evidence="5" id="KW-0998">Cell outer membrane</keyword>
<dbReference type="InterPro" id="IPR012944">
    <property type="entry name" value="SusD_RagB_dom"/>
</dbReference>
<dbReference type="Gene3D" id="1.25.40.900">
    <property type="match status" value="1"/>
</dbReference>
<evidence type="ECO:0000256" key="2">
    <source>
        <dbReference type="ARBA" id="ARBA00006275"/>
    </source>
</evidence>
<feature type="domain" description="SusD-like N-terminal" evidence="7">
    <location>
        <begin position="72"/>
        <end position="235"/>
    </location>
</feature>
<dbReference type="GO" id="GO:0009279">
    <property type="term" value="C:cell outer membrane"/>
    <property type="evidence" value="ECO:0007669"/>
    <property type="project" value="UniProtKB-SubCell"/>
</dbReference>
<dbReference type="Proteomes" id="UP000306918">
    <property type="component" value="Unassembled WGS sequence"/>
</dbReference>
<dbReference type="InterPro" id="IPR011990">
    <property type="entry name" value="TPR-like_helical_dom_sf"/>
</dbReference>
<dbReference type="RefSeq" id="WP_136578900.1">
    <property type="nucleotide sequence ID" value="NZ_STFF01000005.1"/>
</dbReference>
<feature type="domain" description="RagB/SusD" evidence="6">
    <location>
        <begin position="347"/>
        <end position="474"/>
    </location>
</feature>
<comment type="subcellular location">
    <subcellularLocation>
        <location evidence="1">Cell outer membrane</location>
    </subcellularLocation>
</comment>
<dbReference type="CDD" id="cd08977">
    <property type="entry name" value="SusD"/>
    <property type="match status" value="1"/>
</dbReference>
<dbReference type="OrthoDB" id="1080118at2"/>
<evidence type="ECO:0000256" key="4">
    <source>
        <dbReference type="ARBA" id="ARBA00023136"/>
    </source>
</evidence>
<gene>
    <name evidence="8" type="ORF">FAM09_19960</name>
</gene>